<feature type="domain" description="Peptidase M24" evidence="4">
    <location>
        <begin position="10"/>
        <end position="191"/>
    </location>
</feature>
<organism evidence="5">
    <name type="scientific">marine sediment metagenome</name>
    <dbReference type="NCBI Taxonomy" id="412755"/>
    <lineage>
        <taxon>unclassified sequences</taxon>
        <taxon>metagenomes</taxon>
        <taxon>ecological metagenomes</taxon>
    </lineage>
</organism>
<evidence type="ECO:0000313" key="5">
    <source>
        <dbReference type="EMBL" id="GAH66883.1"/>
    </source>
</evidence>
<keyword evidence="1" id="KW-0031">Aminopeptidase</keyword>
<dbReference type="GO" id="GO:0004177">
    <property type="term" value="F:aminopeptidase activity"/>
    <property type="evidence" value="ECO:0007669"/>
    <property type="project" value="UniProtKB-KW"/>
</dbReference>
<dbReference type="GO" id="GO:0008235">
    <property type="term" value="F:metalloexopeptidase activity"/>
    <property type="evidence" value="ECO:0007669"/>
    <property type="project" value="TreeGrafter"/>
</dbReference>
<evidence type="ECO:0000256" key="2">
    <source>
        <dbReference type="ARBA" id="ARBA00022670"/>
    </source>
</evidence>
<keyword evidence="3" id="KW-0378">Hydrolase</keyword>
<evidence type="ECO:0000256" key="3">
    <source>
        <dbReference type="ARBA" id="ARBA00022801"/>
    </source>
</evidence>
<dbReference type="PANTHER" id="PTHR45777">
    <property type="entry name" value="METHIONINE AMINOPEPTIDASE 2"/>
    <property type="match status" value="1"/>
</dbReference>
<dbReference type="InterPro" id="IPR000994">
    <property type="entry name" value="Pept_M24"/>
</dbReference>
<dbReference type="SUPFAM" id="SSF55920">
    <property type="entry name" value="Creatinase/aminopeptidase"/>
    <property type="match status" value="1"/>
</dbReference>
<dbReference type="Gene3D" id="3.90.230.10">
    <property type="entry name" value="Creatinase/methionine aminopeptidase superfamily"/>
    <property type="match status" value="1"/>
</dbReference>
<dbReference type="InterPro" id="IPR036005">
    <property type="entry name" value="Creatinase/aminopeptidase-like"/>
</dbReference>
<dbReference type="EMBL" id="BARU01025475">
    <property type="protein sequence ID" value="GAH66883.1"/>
    <property type="molecule type" value="Genomic_DNA"/>
</dbReference>
<dbReference type="GO" id="GO:0005737">
    <property type="term" value="C:cytoplasm"/>
    <property type="evidence" value="ECO:0007669"/>
    <property type="project" value="TreeGrafter"/>
</dbReference>
<dbReference type="Gene3D" id="1.10.10.10">
    <property type="entry name" value="Winged helix-like DNA-binding domain superfamily/Winged helix DNA-binding domain"/>
    <property type="match status" value="1"/>
</dbReference>
<evidence type="ECO:0000259" key="4">
    <source>
        <dbReference type="Pfam" id="PF00557"/>
    </source>
</evidence>
<dbReference type="InterPro" id="IPR036390">
    <property type="entry name" value="WH_DNA-bd_sf"/>
</dbReference>
<dbReference type="InterPro" id="IPR036388">
    <property type="entry name" value="WH-like_DNA-bd_sf"/>
</dbReference>
<dbReference type="InterPro" id="IPR050247">
    <property type="entry name" value="Met_Aminopeptidase_Type2"/>
</dbReference>
<protein>
    <recommendedName>
        <fullName evidence="4">Peptidase M24 domain-containing protein</fullName>
    </recommendedName>
</protein>
<accession>X1JAT5</accession>
<dbReference type="Pfam" id="PF00557">
    <property type="entry name" value="Peptidase_M24"/>
    <property type="match status" value="1"/>
</dbReference>
<dbReference type="SUPFAM" id="SSF46785">
    <property type="entry name" value="Winged helix' DNA-binding domain"/>
    <property type="match status" value="1"/>
</dbReference>
<comment type="caution">
    <text evidence="5">The sequence shown here is derived from an EMBL/GenBank/DDBJ whole genome shotgun (WGS) entry which is preliminary data.</text>
</comment>
<sequence length="201" mass="22895">LDQDEKFDTFIIAAEEALEAAIENFRPGVKLFEIGEKISEKIIKHGLKPIMNLGGHRLLQYTLHAGEFVPNFKDKTHYQEIHIGDAYAIEPFTTNGVGRVKDGKISYIYRFHKIIKKNISYELKTAINQIKQNFSTLPFSPRAILKKKLLPKNKIMQIINRLAGKGALQHYPILVEVRNGFVAQAEHTVVVNENETIITTK</sequence>
<dbReference type="PANTHER" id="PTHR45777:SF2">
    <property type="entry name" value="METHIONINE AMINOPEPTIDASE 2"/>
    <property type="match status" value="1"/>
</dbReference>
<reference evidence="5" key="1">
    <citation type="journal article" date="2014" name="Front. Microbiol.">
        <title>High frequency of phylogenetically diverse reductive dehalogenase-homologous genes in deep subseafloor sedimentary metagenomes.</title>
        <authorList>
            <person name="Kawai M."/>
            <person name="Futagami T."/>
            <person name="Toyoda A."/>
            <person name="Takaki Y."/>
            <person name="Nishi S."/>
            <person name="Hori S."/>
            <person name="Arai W."/>
            <person name="Tsubouchi T."/>
            <person name="Morono Y."/>
            <person name="Uchiyama I."/>
            <person name="Ito T."/>
            <person name="Fujiyama A."/>
            <person name="Inagaki F."/>
            <person name="Takami H."/>
        </authorList>
    </citation>
    <scope>NUCLEOTIDE SEQUENCE</scope>
    <source>
        <strain evidence="5">Expedition CK06-06</strain>
    </source>
</reference>
<keyword evidence="2" id="KW-0645">Protease</keyword>
<evidence type="ECO:0000256" key="1">
    <source>
        <dbReference type="ARBA" id="ARBA00022438"/>
    </source>
</evidence>
<dbReference type="GO" id="GO:0006508">
    <property type="term" value="P:proteolysis"/>
    <property type="evidence" value="ECO:0007669"/>
    <property type="project" value="UniProtKB-KW"/>
</dbReference>
<dbReference type="AlphaFoldDB" id="X1JAT5"/>
<gene>
    <name evidence="5" type="ORF">S03H2_41043</name>
</gene>
<proteinExistence type="predicted"/>
<name>X1JAT5_9ZZZZ</name>
<feature type="non-terminal residue" evidence="5">
    <location>
        <position position="1"/>
    </location>
</feature>